<organism evidence="1 2">
    <name type="scientific">Aspergillus sergii</name>
    <dbReference type="NCBI Taxonomy" id="1034303"/>
    <lineage>
        <taxon>Eukaryota</taxon>
        <taxon>Fungi</taxon>
        <taxon>Dikarya</taxon>
        <taxon>Ascomycota</taxon>
        <taxon>Pezizomycotina</taxon>
        <taxon>Eurotiomycetes</taxon>
        <taxon>Eurotiomycetidae</taxon>
        <taxon>Eurotiales</taxon>
        <taxon>Aspergillaceae</taxon>
        <taxon>Aspergillus</taxon>
        <taxon>Aspergillus subgen. Circumdati</taxon>
    </lineage>
</organism>
<evidence type="ECO:0000313" key="2">
    <source>
        <dbReference type="Proteomes" id="UP000325945"/>
    </source>
</evidence>
<dbReference type="AlphaFoldDB" id="A0A5N6WTK0"/>
<reference evidence="2" key="1">
    <citation type="submission" date="2019-04" db="EMBL/GenBank/DDBJ databases">
        <title>Friends and foes A comparative genomics studyof 23 Aspergillus species from section Flavi.</title>
        <authorList>
            <consortium name="DOE Joint Genome Institute"/>
            <person name="Kjaerbolling I."/>
            <person name="Vesth T."/>
            <person name="Frisvad J.C."/>
            <person name="Nybo J.L."/>
            <person name="Theobald S."/>
            <person name="Kildgaard S."/>
            <person name="Isbrandt T."/>
            <person name="Kuo A."/>
            <person name="Sato A."/>
            <person name="Lyhne E.K."/>
            <person name="Kogle M.E."/>
            <person name="Wiebenga A."/>
            <person name="Kun R.S."/>
            <person name="Lubbers R.J."/>
            <person name="Makela M.R."/>
            <person name="Barry K."/>
            <person name="Chovatia M."/>
            <person name="Clum A."/>
            <person name="Daum C."/>
            <person name="Haridas S."/>
            <person name="He G."/>
            <person name="LaButti K."/>
            <person name="Lipzen A."/>
            <person name="Mondo S."/>
            <person name="Riley R."/>
            <person name="Salamov A."/>
            <person name="Simmons B.A."/>
            <person name="Magnuson J.K."/>
            <person name="Henrissat B."/>
            <person name="Mortensen U.H."/>
            <person name="Larsen T.O."/>
            <person name="Devries R.P."/>
            <person name="Grigoriev I.V."/>
            <person name="Machida M."/>
            <person name="Baker S.E."/>
            <person name="Andersen M.R."/>
        </authorList>
    </citation>
    <scope>NUCLEOTIDE SEQUENCE [LARGE SCALE GENOMIC DNA]</scope>
    <source>
        <strain evidence="2">CBS 130017</strain>
    </source>
</reference>
<evidence type="ECO:0000313" key="1">
    <source>
        <dbReference type="EMBL" id="KAE8324211.1"/>
    </source>
</evidence>
<keyword evidence="2" id="KW-1185">Reference proteome</keyword>
<sequence length="613" mass="68928">MDDDNDDDIQPTKERFDHVLRESYALWSSYVDLEGPTSLPFECIEIKRILGQTPAFLGHGLIPENEPATFKCTESSGTLYVNGRSTWKTSNGACQLRPKEIHRTLLLATQNTMNVELSDSAPFAEWPGVQGLEGYDEGNYIAVLFLAWAYILSARWSELLSRSPEHRCMIIFKKETSRCEPPLSHTTVQVDIGDDASDDEIHWWNAILSAYEGRGIATVYNGRTYVSPWAVAISGTTVLRAKLPPNVESQPPSSDRALEYLARFCCYKRLYGQCSAALSAALCIPFVWSKSISLPVPKMGATSKYSLELPYSPSIHIYEHYNLLPRYMMLSCNVWGIRSLLRGTFFNSDIECNLVAAWMSAAFAVIDPVIQEGNIVKLLKILARRLPKLAPLWLGAMLVDNGKALKPIKAGCVAVELHAAAWTGMIESFITRSPGVSDGKVVRREDECRLLHLVGCGSYARLPVWPWKPFGETLLNDSELEVQKHAQCNCHCLEYRAWYWELADGEYLEARRVDAHQPDDNVTQIESVIKSTPSQCSIDCLSDDLSANPTRGIFGWLRSTGYPANERHVYKHPWFDVGDSDEDGILDDQEDSSKVNEADIRKAVENWLDRNSW</sequence>
<accession>A0A5N6WTK0</accession>
<dbReference type="Proteomes" id="UP000325945">
    <property type="component" value="Unassembled WGS sequence"/>
</dbReference>
<proteinExistence type="predicted"/>
<name>A0A5N6WTK0_9EURO</name>
<gene>
    <name evidence="1" type="ORF">BDV39DRAFT_217271</name>
</gene>
<protein>
    <submittedName>
        <fullName evidence="1">Uncharacterized protein</fullName>
    </submittedName>
</protein>
<dbReference type="EMBL" id="ML741820">
    <property type="protein sequence ID" value="KAE8324211.1"/>
    <property type="molecule type" value="Genomic_DNA"/>
</dbReference>